<sequence length="351" mass="39035">MYLFNIILLFLHGLLLNNVAAVPLHLAPVGAPLFELFVVEDGEIVPLDRSNPLHMPPDPMYDGLPMKTQWNEYNEVQHVVLIELLDVHQYRKHFLQGPSWADLELSDEDVEDLRQSHFNKSYDPRPYAAAKTKRLQKRDPYLIPQHCDEHSVTYKSTGVVHNTNPKSIGALHLACQQICNPVKGTFTAQVTHQSSLGWSISSKDLPYAQQAAKDYMGKFAKYALGFVKELGLGFSSAEADSVAYSHAYQADCGAEKSACFLCERPNVIVRKGDSSHQAYTSQGSRCPDYDFTTTGWEGHTLYSENDANGAVWDICYTTNNCFQFTPVIPVGKKACPPNAIPYSATKAGTSV</sequence>
<comment type="caution">
    <text evidence="2">The sequence shown here is derived from an EMBL/GenBank/DDBJ whole genome shotgun (WGS) entry which is preliminary data.</text>
</comment>
<accession>A0ABR1YXI0</accession>
<dbReference type="Proteomes" id="UP001492380">
    <property type="component" value="Unassembled WGS sequence"/>
</dbReference>
<name>A0ABR1YXI0_9PEZI</name>
<evidence type="ECO:0000313" key="3">
    <source>
        <dbReference type="Proteomes" id="UP001492380"/>
    </source>
</evidence>
<reference evidence="2 3" key="1">
    <citation type="submission" date="2024-04" db="EMBL/GenBank/DDBJ databases">
        <title>Phyllosticta paracitricarpa is synonymous to the EU quarantine fungus P. citricarpa based on phylogenomic analyses.</title>
        <authorList>
            <consortium name="Lawrence Berkeley National Laboratory"/>
            <person name="Van Ingen-Buijs V.A."/>
            <person name="Van Westerhoven A.C."/>
            <person name="Haridas S."/>
            <person name="Skiadas P."/>
            <person name="Martin F."/>
            <person name="Groenewald J.Z."/>
            <person name="Crous P.W."/>
            <person name="Seidl M.F."/>
        </authorList>
    </citation>
    <scope>NUCLEOTIDE SEQUENCE [LARGE SCALE GENOMIC DNA]</scope>
    <source>
        <strain evidence="2 3">CBS 123374</strain>
    </source>
</reference>
<organism evidence="2 3">
    <name type="scientific">Phyllosticta capitalensis</name>
    <dbReference type="NCBI Taxonomy" id="121624"/>
    <lineage>
        <taxon>Eukaryota</taxon>
        <taxon>Fungi</taxon>
        <taxon>Dikarya</taxon>
        <taxon>Ascomycota</taxon>
        <taxon>Pezizomycotina</taxon>
        <taxon>Dothideomycetes</taxon>
        <taxon>Dothideomycetes incertae sedis</taxon>
        <taxon>Botryosphaeriales</taxon>
        <taxon>Phyllostictaceae</taxon>
        <taxon>Phyllosticta</taxon>
    </lineage>
</organism>
<proteinExistence type="predicted"/>
<evidence type="ECO:0000256" key="1">
    <source>
        <dbReference type="SAM" id="SignalP"/>
    </source>
</evidence>
<protein>
    <submittedName>
        <fullName evidence="2">Uncharacterized protein</fullName>
    </submittedName>
</protein>
<feature type="chain" id="PRO_5045873672" evidence="1">
    <location>
        <begin position="22"/>
        <end position="351"/>
    </location>
</feature>
<dbReference type="EMBL" id="JBBWRZ010000002">
    <property type="protein sequence ID" value="KAK8243426.1"/>
    <property type="molecule type" value="Genomic_DNA"/>
</dbReference>
<evidence type="ECO:0000313" key="2">
    <source>
        <dbReference type="EMBL" id="KAK8243426.1"/>
    </source>
</evidence>
<gene>
    <name evidence="2" type="ORF">HDK90DRAFT_462367</name>
</gene>
<keyword evidence="3" id="KW-1185">Reference proteome</keyword>
<keyword evidence="1" id="KW-0732">Signal</keyword>
<feature type="signal peptide" evidence="1">
    <location>
        <begin position="1"/>
        <end position="21"/>
    </location>
</feature>